<dbReference type="AlphaFoldDB" id="A0A917Z3D5"/>
<proteinExistence type="predicted"/>
<keyword evidence="3" id="KW-1185">Reference proteome</keyword>
<feature type="compositionally biased region" description="Gly residues" evidence="1">
    <location>
        <begin position="23"/>
        <end position="35"/>
    </location>
</feature>
<feature type="region of interest" description="Disordered" evidence="1">
    <location>
        <begin position="73"/>
        <end position="92"/>
    </location>
</feature>
<accession>A0A917Z3D5</accession>
<organism evidence="2 3">
    <name type="scientific">Nonomuraea cavernae</name>
    <dbReference type="NCBI Taxonomy" id="2045107"/>
    <lineage>
        <taxon>Bacteria</taxon>
        <taxon>Bacillati</taxon>
        <taxon>Actinomycetota</taxon>
        <taxon>Actinomycetes</taxon>
        <taxon>Streptosporangiales</taxon>
        <taxon>Streptosporangiaceae</taxon>
        <taxon>Nonomuraea</taxon>
    </lineage>
</organism>
<evidence type="ECO:0000313" key="3">
    <source>
        <dbReference type="Proteomes" id="UP000646523"/>
    </source>
</evidence>
<sequence length="92" mass="9756">MAVISGVTARDDRHVHWRHPGWGDRGGPGHQGGGPGYQECWRVPGGMYCGHGGPYPYPAYPAPTMMPRIPPTPVPTTSMMPTPVPATPVPTG</sequence>
<feature type="compositionally biased region" description="Pro residues" evidence="1">
    <location>
        <begin position="82"/>
        <end position="92"/>
    </location>
</feature>
<name>A0A917Z3D5_9ACTN</name>
<dbReference type="Proteomes" id="UP000646523">
    <property type="component" value="Unassembled WGS sequence"/>
</dbReference>
<evidence type="ECO:0000256" key="1">
    <source>
        <dbReference type="SAM" id="MobiDB-lite"/>
    </source>
</evidence>
<reference evidence="2" key="2">
    <citation type="submission" date="2020-09" db="EMBL/GenBank/DDBJ databases">
        <authorList>
            <person name="Sun Q."/>
            <person name="Zhou Y."/>
        </authorList>
    </citation>
    <scope>NUCLEOTIDE SEQUENCE</scope>
    <source>
        <strain evidence="2">CGMCC 4.7368</strain>
    </source>
</reference>
<dbReference type="EMBL" id="BMNH01000014">
    <property type="protein sequence ID" value="GGO73928.1"/>
    <property type="molecule type" value="Genomic_DNA"/>
</dbReference>
<protein>
    <submittedName>
        <fullName evidence="2">Uncharacterized protein</fullName>
    </submittedName>
</protein>
<comment type="caution">
    <text evidence="2">The sequence shown here is derived from an EMBL/GenBank/DDBJ whole genome shotgun (WGS) entry which is preliminary data.</text>
</comment>
<feature type="region of interest" description="Disordered" evidence="1">
    <location>
        <begin position="1"/>
        <end position="35"/>
    </location>
</feature>
<gene>
    <name evidence="2" type="ORF">GCM10012289_45400</name>
</gene>
<reference evidence="2" key="1">
    <citation type="journal article" date="2014" name="Int. J. Syst. Evol. Microbiol.">
        <title>Complete genome sequence of Corynebacterium casei LMG S-19264T (=DSM 44701T), isolated from a smear-ripened cheese.</title>
        <authorList>
            <consortium name="US DOE Joint Genome Institute (JGI-PGF)"/>
            <person name="Walter F."/>
            <person name="Albersmeier A."/>
            <person name="Kalinowski J."/>
            <person name="Ruckert C."/>
        </authorList>
    </citation>
    <scope>NUCLEOTIDE SEQUENCE</scope>
    <source>
        <strain evidence="2">CGMCC 4.7368</strain>
    </source>
</reference>
<evidence type="ECO:0000313" key="2">
    <source>
        <dbReference type="EMBL" id="GGO73928.1"/>
    </source>
</evidence>